<gene>
    <name evidence="1" type="ORF">PHMEG_00041161</name>
</gene>
<proteinExistence type="predicted"/>
<dbReference type="OrthoDB" id="118349at2759"/>
<evidence type="ECO:0008006" key="3">
    <source>
        <dbReference type="Google" id="ProtNLM"/>
    </source>
</evidence>
<keyword evidence="2" id="KW-1185">Reference proteome</keyword>
<dbReference type="AlphaFoldDB" id="A0A225UCH9"/>
<dbReference type="Gene3D" id="3.30.420.10">
    <property type="entry name" value="Ribonuclease H-like superfamily/Ribonuclease H"/>
    <property type="match status" value="1"/>
</dbReference>
<dbReference type="GO" id="GO:0003676">
    <property type="term" value="F:nucleic acid binding"/>
    <property type="evidence" value="ECO:0007669"/>
    <property type="project" value="InterPro"/>
</dbReference>
<dbReference type="EMBL" id="NBNE01022408">
    <property type="protein sequence ID" value="OWY90630.1"/>
    <property type="molecule type" value="Genomic_DNA"/>
</dbReference>
<dbReference type="InterPro" id="IPR036397">
    <property type="entry name" value="RNaseH_sf"/>
</dbReference>
<name>A0A225UCH9_9STRA</name>
<dbReference type="SUPFAM" id="SSF53098">
    <property type="entry name" value="Ribonuclease H-like"/>
    <property type="match status" value="1"/>
</dbReference>
<comment type="caution">
    <text evidence="1">The sequence shown here is derived from an EMBL/GenBank/DDBJ whole genome shotgun (WGS) entry which is preliminary data.</text>
</comment>
<evidence type="ECO:0000313" key="1">
    <source>
        <dbReference type="EMBL" id="OWY90630.1"/>
    </source>
</evidence>
<dbReference type="InterPro" id="IPR012337">
    <property type="entry name" value="RNaseH-like_sf"/>
</dbReference>
<evidence type="ECO:0000313" key="2">
    <source>
        <dbReference type="Proteomes" id="UP000198211"/>
    </source>
</evidence>
<reference evidence="2" key="1">
    <citation type="submission" date="2017-03" db="EMBL/GenBank/DDBJ databases">
        <title>Phytopthora megakarya and P. palmivora, two closely related causual agents of cacao black pod achieved similar genome size and gene model numbers by different mechanisms.</title>
        <authorList>
            <person name="Ali S."/>
            <person name="Shao J."/>
            <person name="Larry D.J."/>
            <person name="Kronmiller B."/>
            <person name="Shen D."/>
            <person name="Strem M.D."/>
            <person name="Melnick R.L."/>
            <person name="Guiltinan M.J."/>
            <person name="Tyler B.M."/>
            <person name="Meinhardt L.W."/>
            <person name="Bailey B.A."/>
        </authorList>
    </citation>
    <scope>NUCLEOTIDE SEQUENCE [LARGE SCALE GENOMIC DNA]</scope>
    <source>
        <strain evidence="2">zdho120</strain>
    </source>
</reference>
<organism evidence="1 2">
    <name type="scientific">Phytophthora megakarya</name>
    <dbReference type="NCBI Taxonomy" id="4795"/>
    <lineage>
        <taxon>Eukaryota</taxon>
        <taxon>Sar</taxon>
        <taxon>Stramenopiles</taxon>
        <taxon>Oomycota</taxon>
        <taxon>Peronosporomycetes</taxon>
        <taxon>Peronosporales</taxon>
        <taxon>Peronosporaceae</taxon>
        <taxon>Phytophthora</taxon>
    </lineage>
</organism>
<protein>
    <recommendedName>
        <fullName evidence="3">Integrase catalytic domain-containing protein</fullName>
    </recommendedName>
</protein>
<sequence length="120" mass="13199">MRSNEVPKNILSESGNNATEPLHTLHVDSTGKLKVNGLYGSFGHRYALAVVDDATAFKWYIVVESLKEVSGKFRTLLNNLAVQFPLFKVRRPRTAGGTEFLNSVASTLCSDLGLEFKVPT</sequence>
<dbReference type="Proteomes" id="UP000198211">
    <property type="component" value="Unassembled WGS sequence"/>
</dbReference>
<accession>A0A225UCH9</accession>